<organism evidence="1 2">
    <name type="scientific">Malus domestica</name>
    <name type="common">Apple</name>
    <name type="synonym">Pyrus malus</name>
    <dbReference type="NCBI Taxonomy" id="3750"/>
    <lineage>
        <taxon>Eukaryota</taxon>
        <taxon>Viridiplantae</taxon>
        <taxon>Streptophyta</taxon>
        <taxon>Embryophyta</taxon>
        <taxon>Tracheophyta</taxon>
        <taxon>Spermatophyta</taxon>
        <taxon>Magnoliopsida</taxon>
        <taxon>eudicotyledons</taxon>
        <taxon>Gunneridae</taxon>
        <taxon>Pentapetalae</taxon>
        <taxon>rosids</taxon>
        <taxon>fabids</taxon>
        <taxon>Rosales</taxon>
        <taxon>Rosaceae</taxon>
        <taxon>Amygdaloideae</taxon>
        <taxon>Maleae</taxon>
        <taxon>Malus</taxon>
    </lineage>
</organism>
<comment type="caution">
    <text evidence="1">The sequence shown here is derived from an EMBL/GenBank/DDBJ whole genome shotgun (WGS) entry which is preliminary data.</text>
</comment>
<dbReference type="EMBL" id="RDQH01000329">
    <property type="protein sequence ID" value="RXI04422.1"/>
    <property type="molecule type" value="Genomic_DNA"/>
</dbReference>
<protein>
    <submittedName>
        <fullName evidence="1">Uncharacterized protein</fullName>
    </submittedName>
</protein>
<accession>A0A498KFQ4</accession>
<dbReference type="Proteomes" id="UP000290289">
    <property type="component" value="Chromosome 3"/>
</dbReference>
<keyword evidence="2" id="KW-1185">Reference proteome</keyword>
<gene>
    <name evidence="1" type="ORF">DVH24_038696</name>
</gene>
<dbReference type="AlphaFoldDB" id="A0A498KFQ4"/>
<proteinExistence type="predicted"/>
<sequence length="156" mass="17551">MILWVVENAVGRESQDSTNAAGRKARDFVAAENCSFHRLEFVGCRSCGLQKLEEWVKVQSLQHRHLLSLHHLINDKILSSINFPTLLTSLKPTTPDRLSLHNLHLGLLLSVKSSVKLSTMRNTNKGLNPAKKKDFVCLGVGRICNLPRKKMNSLRN</sequence>
<evidence type="ECO:0000313" key="1">
    <source>
        <dbReference type="EMBL" id="RXI04422.1"/>
    </source>
</evidence>
<reference evidence="1 2" key="1">
    <citation type="submission" date="2018-10" db="EMBL/GenBank/DDBJ databases">
        <title>A high-quality apple genome assembly.</title>
        <authorList>
            <person name="Hu J."/>
        </authorList>
    </citation>
    <scope>NUCLEOTIDE SEQUENCE [LARGE SCALE GENOMIC DNA]</scope>
    <source>
        <strain evidence="2">cv. HFTH1</strain>
        <tissue evidence="1">Young leaf</tissue>
    </source>
</reference>
<name>A0A498KFQ4_MALDO</name>
<evidence type="ECO:0000313" key="2">
    <source>
        <dbReference type="Proteomes" id="UP000290289"/>
    </source>
</evidence>